<feature type="domain" description="Endonuclease/exonuclease/phosphatase" evidence="1">
    <location>
        <begin position="124"/>
        <end position="343"/>
    </location>
</feature>
<dbReference type="Pfam" id="PF03372">
    <property type="entry name" value="Exo_endo_phos"/>
    <property type="match status" value="1"/>
</dbReference>
<evidence type="ECO:0000313" key="3">
    <source>
        <dbReference type="Proteomes" id="UP000307087"/>
    </source>
</evidence>
<gene>
    <name evidence="2" type="ORF">E9934_00560</name>
</gene>
<comment type="caution">
    <text evidence="2">The sequence shown here is derived from an EMBL/GenBank/DDBJ whole genome shotgun (WGS) entry which is preliminary data.</text>
</comment>
<dbReference type="Gene3D" id="3.60.10.10">
    <property type="entry name" value="Endonuclease/exonuclease/phosphatase"/>
    <property type="match status" value="1"/>
</dbReference>
<evidence type="ECO:0000313" key="2">
    <source>
        <dbReference type="EMBL" id="THV18177.1"/>
    </source>
</evidence>
<proteinExistence type="predicted"/>
<name>A0A4S8NMG7_9ACTN</name>
<sequence length="361" mass="38444">MTESGRRVRRLERFSMPELLAVAAAGVVAVGALSASMLVDTETAPAASTTTTAALGSTVTQTGDEPETEDVEGEVGDGAVASAPAADDAQRYEGVRSPLAEEVENKVAAEVEQSRPATSSFRIATLNVLGSNHARNGLGRASAEAGLIKSRGIEIVGLQEVQRDQRGVFINNLSHMQMWPQDALGRDGYRVQIMWRTDRFEMVDNGGSSHTFNSIGSVPIPFVLLKDKTTGAQFWVIATHHSPNGLQSQRDASTRNQVSIISELRKSGHPVFLLGDMNEKSTFFCEMARDAGMIAANGGGYNGGCSVPGGPLRIDWILGTGDGTSFSGYVQDGTTKSQGWSDHYLIYADAKLTDTGTNSSR</sequence>
<protein>
    <recommendedName>
        <fullName evidence="1">Endonuclease/exonuclease/phosphatase domain-containing protein</fullName>
    </recommendedName>
</protein>
<reference evidence="2 3" key="1">
    <citation type="journal article" date="2009" name="Int. J. Syst. Evol. Microbiol.">
        <title>Nocardioides caeni sp. nov., isolated from wastewater.</title>
        <authorList>
            <person name="Yoon J.H."/>
            <person name="Kang S.J."/>
            <person name="Park S."/>
            <person name="Kim W."/>
            <person name="Oh T.K."/>
        </authorList>
    </citation>
    <scope>NUCLEOTIDE SEQUENCE [LARGE SCALE GENOMIC DNA]</scope>
    <source>
        <strain evidence="2 3">DSM 23134</strain>
    </source>
</reference>
<dbReference type="InterPro" id="IPR005135">
    <property type="entry name" value="Endo/exonuclease/phosphatase"/>
</dbReference>
<organism evidence="2 3">
    <name type="scientific">Nocardioides caeni</name>
    <dbReference type="NCBI Taxonomy" id="574700"/>
    <lineage>
        <taxon>Bacteria</taxon>
        <taxon>Bacillati</taxon>
        <taxon>Actinomycetota</taxon>
        <taxon>Actinomycetes</taxon>
        <taxon>Propionibacteriales</taxon>
        <taxon>Nocardioidaceae</taxon>
        <taxon>Nocardioides</taxon>
    </lineage>
</organism>
<dbReference type="Proteomes" id="UP000307087">
    <property type="component" value="Unassembled WGS sequence"/>
</dbReference>
<accession>A0A4S8NMG7</accession>
<dbReference type="EMBL" id="STGW01000001">
    <property type="protein sequence ID" value="THV18177.1"/>
    <property type="molecule type" value="Genomic_DNA"/>
</dbReference>
<dbReference type="SUPFAM" id="SSF56219">
    <property type="entry name" value="DNase I-like"/>
    <property type="match status" value="1"/>
</dbReference>
<dbReference type="InterPro" id="IPR036691">
    <property type="entry name" value="Endo/exonu/phosph_ase_sf"/>
</dbReference>
<dbReference type="OrthoDB" id="3763091at2"/>
<evidence type="ECO:0000259" key="1">
    <source>
        <dbReference type="Pfam" id="PF03372"/>
    </source>
</evidence>
<dbReference type="AlphaFoldDB" id="A0A4S8NMG7"/>
<dbReference type="RefSeq" id="WP_136560893.1">
    <property type="nucleotide sequence ID" value="NZ_BAABLS010000002.1"/>
</dbReference>
<dbReference type="GO" id="GO:0003824">
    <property type="term" value="F:catalytic activity"/>
    <property type="evidence" value="ECO:0007669"/>
    <property type="project" value="InterPro"/>
</dbReference>
<keyword evidence="3" id="KW-1185">Reference proteome</keyword>